<evidence type="ECO:0000313" key="1">
    <source>
        <dbReference type="EMBL" id="JAP94988.1"/>
    </source>
</evidence>
<accession>A0A146KFN3</accession>
<protein>
    <submittedName>
        <fullName evidence="1">Uncharacterized protein</fullName>
    </submittedName>
</protein>
<feature type="non-terminal residue" evidence="1">
    <location>
        <position position="109"/>
    </location>
</feature>
<name>A0A146KFN3_9EUKA</name>
<proteinExistence type="predicted"/>
<reference evidence="1" key="1">
    <citation type="submission" date="2015-07" db="EMBL/GenBank/DDBJ databases">
        <title>Adaptation to a free-living lifestyle via gene acquisitions in the diplomonad Trepomonas sp. PC1.</title>
        <authorList>
            <person name="Xu F."/>
            <person name="Jerlstrom-Hultqvist J."/>
            <person name="Kolisko M."/>
            <person name="Simpson A.G.B."/>
            <person name="Roger A.J."/>
            <person name="Svard S.G."/>
            <person name="Andersson J.O."/>
        </authorList>
    </citation>
    <scope>NUCLEOTIDE SEQUENCE</scope>
    <source>
        <strain evidence="1">PC1</strain>
    </source>
</reference>
<organism evidence="1">
    <name type="scientific">Trepomonas sp. PC1</name>
    <dbReference type="NCBI Taxonomy" id="1076344"/>
    <lineage>
        <taxon>Eukaryota</taxon>
        <taxon>Metamonada</taxon>
        <taxon>Diplomonadida</taxon>
        <taxon>Hexamitidae</taxon>
        <taxon>Hexamitinae</taxon>
        <taxon>Trepomonas</taxon>
    </lineage>
</organism>
<dbReference type="EMBL" id="GDID01001618">
    <property type="protein sequence ID" value="JAP94988.1"/>
    <property type="molecule type" value="Transcribed_RNA"/>
</dbReference>
<gene>
    <name evidence="1" type="ORF">TPC1_12155</name>
</gene>
<feature type="non-terminal residue" evidence="1">
    <location>
        <position position="1"/>
    </location>
</feature>
<dbReference type="AlphaFoldDB" id="A0A146KFN3"/>
<sequence length="109" mass="12420">EFFTVNIPVFVAKAQLKMKNIESTYKMTQRIEIDPGVMTTQQISSKQMNKTYQTQKLAGVQNQFNYTKQLNKVNRPEDCSSEDEIVSQEKITAYNDGLDLGLGDTAYDI</sequence>